<gene>
    <name evidence="3" type="ORF">EII35_08595</name>
</gene>
<sequence length="92" mass="10594">MRTVTKRELNQNTAATLQQVDDDNDVIVTERGRPRWRISTVNDFEATLLRLEREGRYTPPSPNPPPWPDHPGGPAYTDAEVEELLREMRGDH</sequence>
<dbReference type="RefSeq" id="WP_125228057.1">
    <property type="nucleotide sequence ID" value="NZ_RQYT01000017.1"/>
</dbReference>
<dbReference type="Gene3D" id="3.40.1620.10">
    <property type="entry name" value="YefM-like domain"/>
    <property type="match status" value="1"/>
</dbReference>
<evidence type="ECO:0000256" key="1">
    <source>
        <dbReference type="ARBA" id="ARBA00009981"/>
    </source>
</evidence>
<evidence type="ECO:0000313" key="4">
    <source>
        <dbReference type="Proteomes" id="UP000280935"/>
    </source>
</evidence>
<reference evidence="3 4" key="1">
    <citation type="submission" date="2018-11" db="EMBL/GenBank/DDBJ databases">
        <title>Genomes From Bacteria Associated with the Canine Oral Cavity: a Test Case for Automated Genome-Based Taxonomic Assignment.</title>
        <authorList>
            <person name="Coil D.A."/>
            <person name="Jospin G."/>
            <person name="Darling A.E."/>
            <person name="Wallis C."/>
            <person name="Davis I.J."/>
            <person name="Harris S."/>
            <person name="Eisen J.A."/>
            <person name="Holcombe L.J."/>
            <person name="O'Flynn C."/>
        </authorList>
    </citation>
    <scope>NUCLEOTIDE SEQUENCE [LARGE SCALE GENOMIC DNA]</scope>
    <source>
        <strain evidence="3 4">OH2822_COT-296</strain>
    </source>
</reference>
<dbReference type="Proteomes" id="UP000280935">
    <property type="component" value="Unassembled WGS sequence"/>
</dbReference>
<evidence type="ECO:0008006" key="5">
    <source>
        <dbReference type="Google" id="ProtNLM"/>
    </source>
</evidence>
<name>A0A3P1WYC6_9ACTN</name>
<dbReference type="SUPFAM" id="SSF143120">
    <property type="entry name" value="YefM-like"/>
    <property type="match status" value="1"/>
</dbReference>
<feature type="region of interest" description="Disordered" evidence="2">
    <location>
        <begin position="53"/>
        <end position="77"/>
    </location>
</feature>
<comment type="similarity">
    <text evidence="1">Belongs to the phD/YefM antitoxin family.</text>
</comment>
<organism evidence="3 4">
    <name type="scientific">Arachnia propionica</name>
    <dbReference type="NCBI Taxonomy" id="1750"/>
    <lineage>
        <taxon>Bacteria</taxon>
        <taxon>Bacillati</taxon>
        <taxon>Actinomycetota</taxon>
        <taxon>Actinomycetes</taxon>
        <taxon>Propionibacteriales</taxon>
        <taxon>Propionibacteriaceae</taxon>
        <taxon>Arachnia</taxon>
    </lineage>
</organism>
<feature type="compositionally biased region" description="Pro residues" evidence="2">
    <location>
        <begin position="59"/>
        <end position="71"/>
    </location>
</feature>
<dbReference type="EMBL" id="RQYT01000017">
    <property type="protein sequence ID" value="RRD49413.1"/>
    <property type="molecule type" value="Genomic_DNA"/>
</dbReference>
<dbReference type="AlphaFoldDB" id="A0A3P1WYC6"/>
<protein>
    <recommendedName>
        <fullName evidence="5">Prevent-host-death protein</fullName>
    </recommendedName>
</protein>
<dbReference type="OrthoDB" id="4419580at2"/>
<accession>A0A3P1WYC6</accession>
<proteinExistence type="inferred from homology"/>
<evidence type="ECO:0000313" key="3">
    <source>
        <dbReference type="EMBL" id="RRD49413.1"/>
    </source>
</evidence>
<evidence type="ECO:0000256" key="2">
    <source>
        <dbReference type="SAM" id="MobiDB-lite"/>
    </source>
</evidence>
<dbReference type="InterPro" id="IPR036165">
    <property type="entry name" value="YefM-like_sf"/>
</dbReference>
<comment type="caution">
    <text evidence="3">The sequence shown here is derived from an EMBL/GenBank/DDBJ whole genome shotgun (WGS) entry which is preliminary data.</text>
</comment>